<dbReference type="AlphaFoldDB" id="A0A9W8HXS3"/>
<keyword evidence="6" id="KW-0326">Glycosidase</keyword>
<evidence type="ECO:0000256" key="5">
    <source>
        <dbReference type="ARBA" id="ARBA00023200"/>
    </source>
</evidence>
<keyword evidence="3" id="KW-0081">Bacteriolytic enzyme</keyword>
<evidence type="ECO:0000256" key="1">
    <source>
        <dbReference type="ARBA" id="ARBA00000632"/>
    </source>
</evidence>
<evidence type="ECO:0000256" key="6">
    <source>
        <dbReference type="ARBA" id="ARBA00023295"/>
    </source>
</evidence>
<dbReference type="InterPro" id="IPR033907">
    <property type="entry name" value="Endolysin_autolysin"/>
</dbReference>
<dbReference type="InterPro" id="IPR023347">
    <property type="entry name" value="Lysozyme_dom_sf"/>
</dbReference>
<dbReference type="InterPro" id="IPR051018">
    <property type="entry name" value="Bacteriophage_GH24"/>
</dbReference>
<dbReference type="CDD" id="cd00737">
    <property type="entry name" value="lyz_endolysin_autolysin"/>
    <property type="match status" value="1"/>
</dbReference>
<reference evidence="7" key="1">
    <citation type="submission" date="2022-07" db="EMBL/GenBank/DDBJ databases">
        <title>Phylogenomic reconstructions and comparative analyses of Kickxellomycotina fungi.</title>
        <authorList>
            <person name="Reynolds N.K."/>
            <person name="Stajich J.E."/>
            <person name="Barry K."/>
            <person name="Grigoriev I.V."/>
            <person name="Crous P."/>
            <person name="Smith M.E."/>
        </authorList>
    </citation>
    <scope>NUCLEOTIDE SEQUENCE</scope>
    <source>
        <strain evidence="7">NRRL 1565</strain>
    </source>
</reference>
<dbReference type="GO" id="GO:0031640">
    <property type="term" value="P:killing of cells of another organism"/>
    <property type="evidence" value="ECO:0007669"/>
    <property type="project" value="UniProtKB-KW"/>
</dbReference>
<evidence type="ECO:0000256" key="4">
    <source>
        <dbReference type="ARBA" id="ARBA00022801"/>
    </source>
</evidence>
<dbReference type="HAMAP" id="MF_04110">
    <property type="entry name" value="ENDOLYSIN_T4"/>
    <property type="match status" value="1"/>
</dbReference>
<evidence type="ECO:0000256" key="3">
    <source>
        <dbReference type="ARBA" id="ARBA00022638"/>
    </source>
</evidence>
<dbReference type="PANTHER" id="PTHR38107:SF3">
    <property type="entry name" value="LYSOZYME RRRD-RELATED"/>
    <property type="match status" value="1"/>
</dbReference>
<evidence type="ECO:0000313" key="8">
    <source>
        <dbReference type="Proteomes" id="UP001140094"/>
    </source>
</evidence>
<dbReference type="Proteomes" id="UP001140094">
    <property type="component" value="Unassembled WGS sequence"/>
</dbReference>
<gene>
    <name evidence="7" type="ORF">H4R20_001210</name>
</gene>
<comment type="caution">
    <text evidence="7">The sequence shown here is derived from an EMBL/GenBank/DDBJ whole genome shotgun (WGS) entry which is preliminary data.</text>
</comment>
<evidence type="ECO:0008006" key="9">
    <source>
        <dbReference type="Google" id="ProtNLM"/>
    </source>
</evidence>
<sequence length="176" mass="19188">MATPSAHGAASSCQFVNRAALDLIKFSEGFVSVSYPDPVGMPTAGYGHQCRERDCREISALLPLSYASAHQLLVADITRFTKALASYIDSSVTLNDNQWGALVSWAFNVGTESVRNSTLLMRINQHENLGKIVAEELPKWDRVGNTVLPGLVSRRAAEVALFNRPSNRTAHPLCLC</sequence>
<dbReference type="GO" id="GO:0003796">
    <property type="term" value="F:lysozyme activity"/>
    <property type="evidence" value="ECO:0007669"/>
    <property type="project" value="UniProtKB-EC"/>
</dbReference>
<organism evidence="7 8">
    <name type="scientific">Coemansia guatemalensis</name>
    <dbReference type="NCBI Taxonomy" id="2761395"/>
    <lineage>
        <taxon>Eukaryota</taxon>
        <taxon>Fungi</taxon>
        <taxon>Fungi incertae sedis</taxon>
        <taxon>Zoopagomycota</taxon>
        <taxon>Kickxellomycotina</taxon>
        <taxon>Kickxellomycetes</taxon>
        <taxon>Kickxellales</taxon>
        <taxon>Kickxellaceae</taxon>
        <taxon>Coemansia</taxon>
    </lineage>
</organism>
<dbReference type="PANTHER" id="PTHR38107">
    <property type="match status" value="1"/>
</dbReference>
<dbReference type="GO" id="GO:0042742">
    <property type="term" value="P:defense response to bacterium"/>
    <property type="evidence" value="ECO:0007669"/>
    <property type="project" value="UniProtKB-KW"/>
</dbReference>
<dbReference type="InterPro" id="IPR023346">
    <property type="entry name" value="Lysozyme-like_dom_sf"/>
</dbReference>
<dbReference type="Pfam" id="PF00959">
    <property type="entry name" value="Phage_lysozyme"/>
    <property type="match status" value="1"/>
</dbReference>
<dbReference type="InterPro" id="IPR034690">
    <property type="entry name" value="Endolysin_T4_type"/>
</dbReference>
<accession>A0A9W8HXS3</accession>
<protein>
    <recommendedName>
        <fullName evidence="9">Lysozyme</fullName>
    </recommendedName>
</protein>
<comment type="catalytic activity">
    <reaction evidence="1">
        <text>Hydrolysis of (1-&gt;4)-beta-linkages between N-acetylmuramic acid and N-acetyl-D-glucosamine residues in a peptidoglycan and between N-acetyl-D-glucosamine residues in chitodextrins.</text>
        <dbReference type="EC" id="3.2.1.17"/>
    </reaction>
</comment>
<proteinExistence type="inferred from homology"/>
<keyword evidence="5" id="KW-1035">Host cytoplasm</keyword>
<dbReference type="EMBL" id="JANBUO010000094">
    <property type="protein sequence ID" value="KAJ2807643.1"/>
    <property type="molecule type" value="Genomic_DNA"/>
</dbReference>
<name>A0A9W8HXS3_9FUNG</name>
<evidence type="ECO:0000313" key="7">
    <source>
        <dbReference type="EMBL" id="KAJ2807643.1"/>
    </source>
</evidence>
<keyword evidence="2" id="KW-0929">Antimicrobial</keyword>
<evidence type="ECO:0000256" key="2">
    <source>
        <dbReference type="ARBA" id="ARBA00022529"/>
    </source>
</evidence>
<dbReference type="InterPro" id="IPR002196">
    <property type="entry name" value="Glyco_hydro_24"/>
</dbReference>
<dbReference type="Gene3D" id="1.10.530.40">
    <property type="match status" value="1"/>
</dbReference>
<dbReference type="OrthoDB" id="5358886at2759"/>
<dbReference type="GO" id="GO:0016998">
    <property type="term" value="P:cell wall macromolecule catabolic process"/>
    <property type="evidence" value="ECO:0007669"/>
    <property type="project" value="InterPro"/>
</dbReference>
<keyword evidence="4" id="KW-0378">Hydrolase</keyword>
<dbReference type="SUPFAM" id="SSF53955">
    <property type="entry name" value="Lysozyme-like"/>
    <property type="match status" value="1"/>
</dbReference>
<dbReference type="GO" id="GO:0009253">
    <property type="term" value="P:peptidoglycan catabolic process"/>
    <property type="evidence" value="ECO:0007669"/>
    <property type="project" value="InterPro"/>
</dbReference>
<keyword evidence="8" id="KW-1185">Reference proteome</keyword>